<dbReference type="AlphaFoldDB" id="A0A6A4JGZ7"/>
<dbReference type="InterPro" id="IPR019191">
    <property type="entry name" value="Essential_protein_Yae1_N"/>
</dbReference>
<evidence type="ECO:0000313" key="2">
    <source>
        <dbReference type="EMBL" id="KAF6205730.1"/>
    </source>
</evidence>
<dbReference type="OrthoDB" id="20086at2759"/>
<proteinExistence type="predicted"/>
<sequence>MDDDIEIGRRTWKRATLPIQQDAFREGYEVGRKAHYQPGFDAGYLQGFKDGFKMGVINGTLRAEKDLNVEESVGLGLNSYDSPHRGRCVMCPSENEPFTKEKMAEIASKYETMEQIYLKQKAVKFPVEKISLILKKIEQTREVTEVGSDNK</sequence>
<keyword evidence="3" id="KW-1185">Reference proteome</keyword>
<gene>
    <name evidence="2" type="ORF">GE061_019903</name>
</gene>
<reference evidence="2" key="1">
    <citation type="journal article" date="2021" name="Mol. Ecol. Resour.">
        <title>Apolygus lucorum genome provides insights into omnivorousness and mesophyll feeding.</title>
        <authorList>
            <person name="Liu Y."/>
            <person name="Liu H."/>
            <person name="Wang H."/>
            <person name="Huang T."/>
            <person name="Liu B."/>
            <person name="Yang B."/>
            <person name="Yin L."/>
            <person name="Li B."/>
            <person name="Zhang Y."/>
            <person name="Zhang S."/>
            <person name="Jiang F."/>
            <person name="Zhang X."/>
            <person name="Ren Y."/>
            <person name="Wang B."/>
            <person name="Wang S."/>
            <person name="Lu Y."/>
            <person name="Wu K."/>
            <person name="Fan W."/>
            <person name="Wang G."/>
        </authorList>
    </citation>
    <scope>NUCLEOTIDE SEQUENCE</scope>
    <source>
        <strain evidence="2">12Hb</strain>
    </source>
</reference>
<evidence type="ECO:0000313" key="3">
    <source>
        <dbReference type="Proteomes" id="UP000466442"/>
    </source>
</evidence>
<accession>A0A6A4JGZ7</accession>
<evidence type="ECO:0000259" key="1">
    <source>
        <dbReference type="Pfam" id="PF09811"/>
    </source>
</evidence>
<dbReference type="EMBL" id="WIXP02000009">
    <property type="protein sequence ID" value="KAF6205730.1"/>
    <property type="molecule type" value="Genomic_DNA"/>
</dbReference>
<dbReference type="Pfam" id="PF09811">
    <property type="entry name" value="Yae1_N"/>
    <property type="match status" value="1"/>
</dbReference>
<name>A0A6A4JGZ7_APOLU</name>
<organism evidence="2 3">
    <name type="scientific">Apolygus lucorum</name>
    <name type="common">Small green plant bug</name>
    <name type="synonym">Lygocoris lucorum</name>
    <dbReference type="NCBI Taxonomy" id="248454"/>
    <lineage>
        <taxon>Eukaryota</taxon>
        <taxon>Metazoa</taxon>
        <taxon>Ecdysozoa</taxon>
        <taxon>Arthropoda</taxon>
        <taxon>Hexapoda</taxon>
        <taxon>Insecta</taxon>
        <taxon>Pterygota</taxon>
        <taxon>Neoptera</taxon>
        <taxon>Paraneoptera</taxon>
        <taxon>Hemiptera</taxon>
        <taxon>Heteroptera</taxon>
        <taxon>Panheteroptera</taxon>
        <taxon>Cimicomorpha</taxon>
        <taxon>Miridae</taxon>
        <taxon>Mirini</taxon>
        <taxon>Apolygus</taxon>
    </lineage>
</organism>
<feature type="domain" description="Essential protein Yae1 N-terminal" evidence="1">
    <location>
        <begin position="24"/>
        <end position="60"/>
    </location>
</feature>
<dbReference type="Proteomes" id="UP000466442">
    <property type="component" value="Linkage Group LG9"/>
</dbReference>
<protein>
    <recommendedName>
        <fullName evidence="1">Essential protein Yae1 N-terminal domain-containing protein</fullName>
    </recommendedName>
</protein>
<comment type="caution">
    <text evidence="2">The sequence shown here is derived from an EMBL/GenBank/DDBJ whole genome shotgun (WGS) entry which is preliminary data.</text>
</comment>